<dbReference type="Proteomes" id="UP000516437">
    <property type="component" value="Chromosome 2"/>
</dbReference>
<dbReference type="EMBL" id="RXIC02000020">
    <property type="protein sequence ID" value="KAB1222312.1"/>
    <property type="molecule type" value="Genomic_DNA"/>
</dbReference>
<sequence length="156" mass="17669">MNRCSVLLQIPQPSTPRRVNGMYCRSPMPQDRLSPQLYKPNPIQLSQIARTLPAYNMSPKPFVQYQMPCTTAPMAAEGEREEIDELTRGISGLYVIRPARQRRLNVLKAARQRRLNVWSTTTRGGSGGLFGGLLRRPGRFKIRTLHLGGTNKVEHK</sequence>
<evidence type="ECO:0000313" key="2">
    <source>
        <dbReference type="Proteomes" id="UP000516437"/>
    </source>
</evidence>
<proteinExistence type="predicted"/>
<keyword evidence="2" id="KW-1185">Reference proteome</keyword>
<comment type="caution">
    <text evidence="1">The sequence shown here is derived from an EMBL/GenBank/DDBJ whole genome shotgun (WGS) entry which is preliminary data.</text>
</comment>
<reference evidence="1 2" key="1">
    <citation type="journal article" date="2019" name="Plant Biotechnol. J.">
        <title>The red bayberry genome and genetic basis of sex determination.</title>
        <authorList>
            <person name="Jia H.M."/>
            <person name="Jia H.J."/>
            <person name="Cai Q.L."/>
            <person name="Wang Y."/>
            <person name="Zhao H.B."/>
            <person name="Yang W.F."/>
            <person name="Wang G.Y."/>
            <person name="Li Y.H."/>
            <person name="Zhan D.L."/>
            <person name="Shen Y.T."/>
            <person name="Niu Q.F."/>
            <person name="Chang L."/>
            <person name="Qiu J."/>
            <person name="Zhao L."/>
            <person name="Xie H.B."/>
            <person name="Fu W.Y."/>
            <person name="Jin J."/>
            <person name="Li X.W."/>
            <person name="Jiao Y."/>
            <person name="Zhou C.C."/>
            <person name="Tu T."/>
            <person name="Chai C.Y."/>
            <person name="Gao J.L."/>
            <person name="Fan L.J."/>
            <person name="van de Weg E."/>
            <person name="Wang J.Y."/>
            <person name="Gao Z.S."/>
        </authorList>
    </citation>
    <scope>NUCLEOTIDE SEQUENCE [LARGE SCALE GENOMIC DNA]</scope>
    <source>
        <tissue evidence="1">Leaves</tissue>
    </source>
</reference>
<gene>
    <name evidence="1" type="ORF">CJ030_MR2G002017</name>
</gene>
<dbReference type="OrthoDB" id="10569255at2759"/>
<accession>A0A6A1WAN2</accession>
<dbReference type="AlphaFoldDB" id="A0A6A1WAN2"/>
<protein>
    <submittedName>
        <fullName evidence="1">Uncharacterized protein</fullName>
    </submittedName>
</protein>
<organism evidence="1 2">
    <name type="scientific">Morella rubra</name>
    <name type="common">Chinese bayberry</name>
    <dbReference type="NCBI Taxonomy" id="262757"/>
    <lineage>
        <taxon>Eukaryota</taxon>
        <taxon>Viridiplantae</taxon>
        <taxon>Streptophyta</taxon>
        <taxon>Embryophyta</taxon>
        <taxon>Tracheophyta</taxon>
        <taxon>Spermatophyta</taxon>
        <taxon>Magnoliopsida</taxon>
        <taxon>eudicotyledons</taxon>
        <taxon>Gunneridae</taxon>
        <taxon>Pentapetalae</taxon>
        <taxon>rosids</taxon>
        <taxon>fabids</taxon>
        <taxon>Fagales</taxon>
        <taxon>Myricaceae</taxon>
        <taxon>Morella</taxon>
    </lineage>
</organism>
<name>A0A6A1WAN2_9ROSI</name>
<evidence type="ECO:0000313" key="1">
    <source>
        <dbReference type="EMBL" id="KAB1222312.1"/>
    </source>
</evidence>